<evidence type="ECO:0000313" key="2">
    <source>
        <dbReference type="Proteomes" id="UP001446871"/>
    </source>
</evidence>
<dbReference type="EMBL" id="JAQQWM010000003">
    <property type="protein sequence ID" value="KAK8071564.1"/>
    <property type="molecule type" value="Genomic_DNA"/>
</dbReference>
<sequence>MEGLIWTFNSRIVRDFAKWIHKMYTTRTRVGPVQVNNIVPATGGLAAGGGLTYLVGNMLVAVVLGWTCEYPMFQQHLGACRGGGSTTAVDIFFNAQNNFTKIAVYANDYREVSEVLRLASFDTATLSGTLRITGKKRDYIKDTKDTVVQYRDQLKATAQKWEEFSDTIVEGTSSLAAFQQYLDPYFRGVTGKMAFMWQSLGYPDKYALKRLERQFVISVSNTIEVLDEMHIKTDSTIGATRNLSLILDDLVDVMAGTVASIYEEQVVDGYFHAPRDCTLFTLCGLIGQPKPISVREMENVLKVLEETKDYSGRATVAIESIQEIVATAKAALTEARGNARQHTWIDWTEKINVLRQSLREWRNMSREHLAVLRELQKKYRTTTDRSRTPDRSVPAFYFPLLNIQGNQGSAYDYAEVYGNENSTETVSEQEDGS</sequence>
<reference evidence="1 2" key="1">
    <citation type="submission" date="2023-01" db="EMBL/GenBank/DDBJ databases">
        <title>Analysis of 21 Apiospora genomes using comparative genomics revels a genus with tremendous synthesis potential of carbohydrate active enzymes and secondary metabolites.</title>
        <authorList>
            <person name="Sorensen T."/>
        </authorList>
    </citation>
    <scope>NUCLEOTIDE SEQUENCE [LARGE SCALE GENOMIC DNA]</scope>
    <source>
        <strain evidence="1 2">CBS 83171</strain>
    </source>
</reference>
<dbReference type="Proteomes" id="UP001446871">
    <property type="component" value="Unassembled WGS sequence"/>
</dbReference>
<evidence type="ECO:0000313" key="1">
    <source>
        <dbReference type="EMBL" id="KAK8071564.1"/>
    </source>
</evidence>
<proteinExistence type="predicted"/>
<organism evidence="1 2">
    <name type="scientific">Apiospora saccharicola</name>
    <dbReference type="NCBI Taxonomy" id="335842"/>
    <lineage>
        <taxon>Eukaryota</taxon>
        <taxon>Fungi</taxon>
        <taxon>Dikarya</taxon>
        <taxon>Ascomycota</taxon>
        <taxon>Pezizomycotina</taxon>
        <taxon>Sordariomycetes</taxon>
        <taxon>Xylariomycetidae</taxon>
        <taxon>Amphisphaeriales</taxon>
        <taxon>Apiosporaceae</taxon>
        <taxon>Apiospora</taxon>
    </lineage>
</organism>
<keyword evidence="2" id="KW-1185">Reference proteome</keyword>
<accession>A0ABR1VJZ6</accession>
<gene>
    <name evidence="1" type="ORF">PG996_004912</name>
</gene>
<protein>
    <submittedName>
        <fullName evidence="1">Uncharacterized protein</fullName>
    </submittedName>
</protein>
<name>A0ABR1VJZ6_9PEZI</name>
<comment type="caution">
    <text evidence="1">The sequence shown here is derived from an EMBL/GenBank/DDBJ whole genome shotgun (WGS) entry which is preliminary data.</text>
</comment>